<comment type="similarity">
    <text evidence="1 2">Belongs to the cytochrome P450 family.</text>
</comment>
<gene>
    <name evidence="3" type="ORF">RM550_00050</name>
</gene>
<dbReference type="InterPro" id="IPR017972">
    <property type="entry name" value="Cyt_P450_CS"/>
</dbReference>
<dbReference type="RefSeq" id="WP_311621592.1">
    <property type="nucleotide sequence ID" value="NZ_JAVRFE010000001.1"/>
</dbReference>
<proteinExistence type="inferred from homology"/>
<keyword evidence="4" id="KW-1185">Reference proteome</keyword>
<keyword evidence="2" id="KW-0479">Metal-binding</keyword>
<dbReference type="Pfam" id="PF00067">
    <property type="entry name" value="p450"/>
    <property type="match status" value="1"/>
</dbReference>
<keyword evidence="2" id="KW-0560">Oxidoreductase</keyword>
<evidence type="ECO:0000313" key="3">
    <source>
        <dbReference type="EMBL" id="MDT0454129.1"/>
    </source>
</evidence>
<dbReference type="PRINTS" id="PR00385">
    <property type="entry name" value="P450"/>
</dbReference>
<evidence type="ECO:0000256" key="1">
    <source>
        <dbReference type="ARBA" id="ARBA00010617"/>
    </source>
</evidence>
<name>A0ABU2T0I5_9ACTN</name>
<dbReference type="EMBL" id="JAVRFE010000001">
    <property type="protein sequence ID" value="MDT0454129.1"/>
    <property type="molecule type" value="Genomic_DNA"/>
</dbReference>
<accession>A0ABU2T0I5</accession>
<sequence>MTLQHGSTAWLLTRQEDIREFLVHPQVSTDRLHPGSPLQVRLPVGVPKERLVGMVGMDGPEHIARRRLVLPEFTVKRIRQMRPRVQEIVDTCLTSMLDAGRSADLIEAFAAPVPSMIACELLGVPYADTAFFLAKTAVILSRDATREAQENAYAELLDYLGEVVTRKEREPSDDLIGRLIGNLRASGAYDRDLVLGMARLLLVAGHEATPNMIALGTIGLLEHPGQLAELRADPGLVPQAVEELLRYFSISDQATFRVALSDIEIGDVTIREGDGVIGLNASANWDTEFYENPEVLDIHRDVGRHLAFGYGPHQCIGQNLVRMNLEVVFSTLFARVPGLRLAVPATELPLKNDQIVYGVHELPVTW</sequence>
<dbReference type="InterPro" id="IPR002397">
    <property type="entry name" value="Cyt_P450_B"/>
</dbReference>
<dbReference type="SUPFAM" id="SSF48264">
    <property type="entry name" value="Cytochrome P450"/>
    <property type="match status" value="1"/>
</dbReference>
<dbReference type="InterPro" id="IPR036396">
    <property type="entry name" value="Cyt_P450_sf"/>
</dbReference>
<dbReference type="CDD" id="cd11030">
    <property type="entry name" value="CYP105-like"/>
    <property type="match status" value="1"/>
</dbReference>
<protein>
    <submittedName>
        <fullName evidence="3">Cytochrome P450</fullName>
    </submittedName>
</protein>
<reference evidence="3" key="1">
    <citation type="submission" date="2024-05" db="EMBL/GenBank/DDBJ databases">
        <title>30 novel species of actinomycetes from the DSMZ collection.</title>
        <authorList>
            <person name="Nouioui I."/>
        </authorList>
    </citation>
    <scope>NUCLEOTIDE SEQUENCE</scope>
    <source>
        <strain evidence="3">DSM 41527</strain>
    </source>
</reference>
<evidence type="ECO:0000313" key="4">
    <source>
        <dbReference type="Proteomes" id="UP001180551"/>
    </source>
</evidence>
<comment type="caution">
    <text evidence="3">The sequence shown here is derived from an EMBL/GenBank/DDBJ whole genome shotgun (WGS) entry which is preliminary data.</text>
</comment>
<dbReference type="PRINTS" id="PR00359">
    <property type="entry name" value="BP450"/>
</dbReference>
<dbReference type="PROSITE" id="PS00086">
    <property type="entry name" value="CYTOCHROME_P450"/>
    <property type="match status" value="1"/>
</dbReference>
<dbReference type="Gene3D" id="1.10.630.10">
    <property type="entry name" value="Cytochrome P450"/>
    <property type="match status" value="1"/>
</dbReference>
<dbReference type="InterPro" id="IPR001128">
    <property type="entry name" value="Cyt_P450"/>
</dbReference>
<dbReference type="PANTHER" id="PTHR46696">
    <property type="entry name" value="P450, PUTATIVE (EUROFUNG)-RELATED"/>
    <property type="match status" value="1"/>
</dbReference>
<keyword evidence="2" id="KW-0349">Heme</keyword>
<keyword evidence="2" id="KW-0408">Iron</keyword>
<organism evidence="3 4">
    <name type="scientific">Streptomyces mooreae</name>
    <dbReference type="NCBI Taxonomy" id="3075523"/>
    <lineage>
        <taxon>Bacteria</taxon>
        <taxon>Bacillati</taxon>
        <taxon>Actinomycetota</taxon>
        <taxon>Actinomycetes</taxon>
        <taxon>Kitasatosporales</taxon>
        <taxon>Streptomycetaceae</taxon>
        <taxon>Streptomyces</taxon>
    </lineage>
</organism>
<dbReference type="PANTHER" id="PTHR46696:SF1">
    <property type="entry name" value="CYTOCHROME P450 YJIB-RELATED"/>
    <property type="match status" value="1"/>
</dbReference>
<dbReference type="Proteomes" id="UP001180551">
    <property type="component" value="Unassembled WGS sequence"/>
</dbReference>
<keyword evidence="2" id="KW-0503">Monooxygenase</keyword>
<evidence type="ECO:0000256" key="2">
    <source>
        <dbReference type="RuleBase" id="RU000461"/>
    </source>
</evidence>